<reference evidence="3" key="1">
    <citation type="submission" date="2025-08" db="UniProtKB">
        <authorList>
            <consortium name="Ensembl"/>
        </authorList>
    </citation>
    <scope>IDENTIFICATION</scope>
</reference>
<dbReference type="Proteomes" id="UP000694424">
    <property type="component" value="Unplaced"/>
</dbReference>
<evidence type="ECO:0000313" key="3">
    <source>
        <dbReference type="Ensembl" id="ENSAOWP00000013452.1"/>
    </source>
</evidence>
<comment type="similarity">
    <text evidence="1">Belongs to the HAD-like hydrolase superfamily.</text>
</comment>
<dbReference type="Ensembl" id="ENSAOWT00000015280.1">
    <property type="protein sequence ID" value="ENSAOWP00000013452.1"/>
    <property type="gene ID" value="ENSAOWG00000009181.1"/>
</dbReference>
<protein>
    <recommendedName>
        <fullName evidence="2">Haloacid dehalogenase-like hydrolase domain-containing protein 3</fullName>
    </recommendedName>
</protein>
<accession>A0A8B9PNA8</accession>
<dbReference type="NCBIfam" id="TIGR02252">
    <property type="entry name" value="DREG-2"/>
    <property type="match status" value="1"/>
</dbReference>
<dbReference type="InterPro" id="IPR036412">
    <property type="entry name" value="HAD-like_sf"/>
</dbReference>
<organism evidence="3 4">
    <name type="scientific">Apteryx owenii</name>
    <name type="common">Little spotted kiwi</name>
    <dbReference type="NCBI Taxonomy" id="8824"/>
    <lineage>
        <taxon>Eukaryota</taxon>
        <taxon>Metazoa</taxon>
        <taxon>Chordata</taxon>
        <taxon>Craniata</taxon>
        <taxon>Vertebrata</taxon>
        <taxon>Euteleostomi</taxon>
        <taxon>Archelosauria</taxon>
        <taxon>Archosauria</taxon>
        <taxon>Dinosauria</taxon>
        <taxon>Saurischia</taxon>
        <taxon>Theropoda</taxon>
        <taxon>Coelurosauria</taxon>
        <taxon>Aves</taxon>
        <taxon>Palaeognathae</taxon>
        <taxon>Apterygiformes</taxon>
        <taxon>Apterygidae</taxon>
        <taxon>Apteryx</taxon>
    </lineage>
</organism>
<dbReference type="SFLD" id="SFLDS00003">
    <property type="entry name" value="Haloacid_Dehalogenase"/>
    <property type="match status" value="1"/>
</dbReference>
<dbReference type="SFLD" id="SFLDG01129">
    <property type="entry name" value="C1.5:_HAD__Beta-PGM__Phosphata"/>
    <property type="match status" value="1"/>
</dbReference>
<dbReference type="PANTHER" id="PTHR46191:SF2">
    <property type="entry name" value="HALOACID DEHALOGENASE-LIKE HYDROLASE DOMAIN-CONTAINING PROTEIN 3"/>
    <property type="match status" value="1"/>
</dbReference>
<proteinExistence type="inferred from homology"/>
<dbReference type="GO" id="GO:0005634">
    <property type="term" value="C:nucleus"/>
    <property type="evidence" value="ECO:0007669"/>
    <property type="project" value="TreeGrafter"/>
</dbReference>
<keyword evidence="4" id="KW-1185">Reference proteome</keyword>
<reference evidence="3" key="2">
    <citation type="submission" date="2025-09" db="UniProtKB">
        <authorList>
            <consortium name="Ensembl"/>
        </authorList>
    </citation>
    <scope>IDENTIFICATION</scope>
</reference>
<dbReference type="InterPro" id="IPR011949">
    <property type="entry name" value="HAD-SF_hydro_IA_REG-2-like"/>
</dbReference>
<dbReference type="InterPro" id="IPR023214">
    <property type="entry name" value="HAD_sf"/>
</dbReference>
<evidence type="ECO:0000313" key="4">
    <source>
        <dbReference type="Proteomes" id="UP000694424"/>
    </source>
</evidence>
<sequence>MLRLRLLTWDVKDTLLRLRQPVGENYSAEARTHGVQVQPETLNKAFHEAYKAQQKHFPNYGLGQGLSSKQWWVAVVKQTFRLSGVREDRVLTRMAENLYQDFCSAHTWDVLPGASETLSRCCEQGFRLGVISNFDKRLEKILSQCNLRHHFEFVLTSEDAGVAKPDKRIFEKALRLCGVLPEQAAHVGDDYVRDYRAAREAGMHSFLLAAAGQRGELEVPKEHVLPSLGHLLALLVCLQGSSVL</sequence>
<dbReference type="SFLD" id="SFLDG01135">
    <property type="entry name" value="C1.5.6:_HAD__Beta-PGM__Phospha"/>
    <property type="match status" value="1"/>
</dbReference>
<dbReference type="AlphaFoldDB" id="A0A8B9PNA8"/>
<dbReference type="NCBIfam" id="TIGR01509">
    <property type="entry name" value="HAD-SF-IA-v3"/>
    <property type="match status" value="1"/>
</dbReference>
<dbReference type="Gene3D" id="3.40.50.1000">
    <property type="entry name" value="HAD superfamily/HAD-like"/>
    <property type="match status" value="1"/>
</dbReference>
<dbReference type="InterPro" id="IPR006439">
    <property type="entry name" value="HAD-SF_hydro_IA"/>
</dbReference>
<dbReference type="PRINTS" id="PR00413">
    <property type="entry name" value="HADHALOGNASE"/>
</dbReference>
<evidence type="ECO:0000256" key="2">
    <source>
        <dbReference type="ARBA" id="ARBA00015556"/>
    </source>
</evidence>
<dbReference type="InterPro" id="IPR044924">
    <property type="entry name" value="HAD-SF_hydro_IA_REG-2-like_cap"/>
</dbReference>
<dbReference type="CDD" id="cd16415">
    <property type="entry name" value="HAD_dREG-2_like"/>
    <property type="match status" value="1"/>
</dbReference>
<dbReference type="SUPFAM" id="SSF56784">
    <property type="entry name" value="HAD-like"/>
    <property type="match status" value="1"/>
</dbReference>
<dbReference type="NCBIfam" id="TIGR01549">
    <property type="entry name" value="HAD-SF-IA-v1"/>
    <property type="match status" value="1"/>
</dbReference>
<dbReference type="PANTHER" id="PTHR46191">
    <property type="match status" value="1"/>
</dbReference>
<dbReference type="Gene3D" id="1.10.150.720">
    <property type="entry name" value="Haloacid dehalogenase-like hydrolase"/>
    <property type="match status" value="1"/>
</dbReference>
<dbReference type="InterPro" id="IPR051828">
    <property type="entry name" value="HAD-like_hydrolase_domain"/>
</dbReference>
<dbReference type="Pfam" id="PF00702">
    <property type="entry name" value="Hydrolase"/>
    <property type="match status" value="1"/>
</dbReference>
<evidence type="ECO:0000256" key="1">
    <source>
        <dbReference type="ARBA" id="ARBA00007958"/>
    </source>
</evidence>
<name>A0A8B9PNA8_APTOW</name>